<dbReference type="EMBL" id="JAKUDL010000009">
    <property type="protein sequence ID" value="MCH4296372.1"/>
    <property type="molecule type" value="Genomic_DNA"/>
</dbReference>
<proteinExistence type="predicted"/>
<keyword evidence="2" id="KW-1185">Reference proteome</keyword>
<name>A0AAJ1BM46_9GAMM</name>
<protein>
    <submittedName>
        <fullName evidence="1">PepSY domain-containing protein</fullName>
    </submittedName>
</protein>
<organism evidence="1 2">
    <name type="scientific">Shewanella zhuhaiensis</name>
    <dbReference type="NCBI Taxonomy" id="2919576"/>
    <lineage>
        <taxon>Bacteria</taxon>
        <taxon>Pseudomonadati</taxon>
        <taxon>Pseudomonadota</taxon>
        <taxon>Gammaproteobacteria</taxon>
        <taxon>Alteromonadales</taxon>
        <taxon>Shewanellaceae</taxon>
        <taxon>Shewanella</taxon>
    </lineage>
</organism>
<accession>A0AAJ1BM46</accession>
<dbReference type="AlphaFoldDB" id="A0AAJ1BM46"/>
<reference evidence="1 2" key="1">
    <citation type="submission" date="2022-02" db="EMBL/GenBank/DDBJ databases">
        <title>The genome sequence of Shewanella sp. 3B26.</title>
        <authorList>
            <person name="Du J."/>
        </authorList>
    </citation>
    <scope>NUCLEOTIDE SEQUENCE [LARGE SCALE GENOMIC DNA]</scope>
    <source>
        <strain evidence="1 2">3B26</strain>
    </source>
</reference>
<dbReference type="RefSeq" id="WP_240592426.1">
    <property type="nucleotide sequence ID" value="NZ_JAKUDL010000009.1"/>
</dbReference>
<sequence>MAPLIGLQILLWSLSGAYMVLTDIEDIHGDHLIDEPVLVIDHGQVQLTFANVQTRYPDAMHIRLKQTEHGPVYFFTDASGIKALDATSGEPIAPPDVAAIKARAKLVYTSNEPISNITLYQDEAPAEMSPRHLPMYRVDFDAPLAPSLYFSAITGELVGKRFDGWRLFDVLWMLHIMDYAERDNIHNNLLRVASVLALLLALTGTLLAWRSLTPAVNSADVPKQEAKR</sequence>
<evidence type="ECO:0000313" key="1">
    <source>
        <dbReference type="EMBL" id="MCH4296372.1"/>
    </source>
</evidence>
<evidence type="ECO:0000313" key="2">
    <source>
        <dbReference type="Proteomes" id="UP001297581"/>
    </source>
</evidence>
<comment type="caution">
    <text evidence="1">The sequence shown here is derived from an EMBL/GenBank/DDBJ whole genome shotgun (WGS) entry which is preliminary data.</text>
</comment>
<dbReference type="Proteomes" id="UP001297581">
    <property type="component" value="Unassembled WGS sequence"/>
</dbReference>
<gene>
    <name evidence="1" type="ORF">MJ923_18830</name>
</gene>